<evidence type="ECO:0000313" key="1">
    <source>
        <dbReference type="EMBL" id="MFC5721078.1"/>
    </source>
</evidence>
<sequence length="81" mass="9142">MTAFPVKNQRLAAAGYMWAFAALRTEAPRAHYGRRRAGGERRTAALRNLLNKLLGCLYHCLQNRVHYEPDRAFATPLDLAA</sequence>
<protein>
    <recommendedName>
        <fullName evidence="3">IS110 family transposase</fullName>
    </recommendedName>
</protein>
<dbReference type="EMBL" id="JBHSPB010000006">
    <property type="protein sequence ID" value="MFC5721078.1"/>
    <property type="molecule type" value="Genomic_DNA"/>
</dbReference>
<dbReference type="Proteomes" id="UP001596083">
    <property type="component" value="Unassembled WGS sequence"/>
</dbReference>
<gene>
    <name evidence="1" type="ORF">ACFP1Z_12955</name>
</gene>
<evidence type="ECO:0000313" key="2">
    <source>
        <dbReference type="Proteomes" id="UP001596083"/>
    </source>
</evidence>
<accession>A0ABW0YZK0</accession>
<name>A0ABW0YZK0_9ACTN</name>
<proteinExistence type="predicted"/>
<organism evidence="1 2">
    <name type="scientific">Streptomyces gamaensis</name>
    <dbReference type="NCBI Taxonomy" id="1763542"/>
    <lineage>
        <taxon>Bacteria</taxon>
        <taxon>Bacillati</taxon>
        <taxon>Actinomycetota</taxon>
        <taxon>Actinomycetes</taxon>
        <taxon>Kitasatosporales</taxon>
        <taxon>Streptomycetaceae</taxon>
        <taxon>Streptomyces</taxon>
    </lineage>
</organism>
<dbReference type="RefSeq" id="WP_390316292.1">
    <property type="nucleotide sequence ID" value="NZ_JBHSPB010000006.1"/>
</dbReference>
<keyword evidence="2" id="KW-1185">Reference proteome</keyword>
<comment type="caution">
    <text evidence="1">The sequence shown here is derived from an EMBL/GenBank/DDBJ whole genome shotgun (WGS) entry which is preliminary data.</text>
</comment>
<reference evidence="2" key="1">
    <citation type="journal article" date="2019" name="Int. J. Syst. Evol. Microbiol.">
        <title>The Global Catalogue of Microorganisms (GCM) 10K type strain sequencing project: providing services to taxonomists for standard genome sequencing and annotation.</title>
        <authorList>
            <consortium name="The Broad Institute Genomics Platform"/>
            <consortium name="The Broad Institute Genome Sequencing Center for Infectious Disease"/>
            <person name="Wu L."/>
            <person name="Ma J."/>
        </authorList>
    </citation>
    <scope>NUCLEOTIDE SEQUENCE [LARGE SCALE GENOMIC DNA]</scope>
    <source>
        <strain evidence="2">CGMCC 4.7304</strain>
    </source>
</reference>
<evidence type="ECO:0008006" key="3">
    <source>
        <dbReference type="Google" id="ProtNLM"/>
    </source>
</evidence>